<dbReference type="CDD" id="cd00761">
    <property type="entry name" value="Glyco_tranf_GTA_type"/>
    <property type="match status" value="1"/>
</dbReference>
<keyword evidence="2" id="KW-0328">Glycosyltransferase</keyword>
<name>A0A5J5GNX7_9RHOB</name>
<reference evidence="4 5" key="1">
    <citation type="submission" date="2019-09" db="EMBL/GenBank/DDBJ databases">
        <authorList>
            <person name="Park J.-S."/>
            <person name="Choi H.-J."/>
        </authorList>
    </citation>
    <scope>NUCLEOTIDE SEQUENCE [LARGE SCALE GENOMIC DNA]</scope>
    <source>
        <strain evidence="4 5">176SS1-4</strain>
    </source>
</reference>
<dbReference type="PANTHER" id="PTHR43179:SF12">
    <property type="entry name" value="GALACTOFURANOSYLTRANSFERASE GLFT2"/>
    <property type="match status" value="1"/>
</dbReference>
<evidence type="ECO:0000256" key="2">
    <source>
        <dbReference type="ARBA" id="ARBA00022676"/>
    </source>
</evidence>
<protein>
    <submittedName>
        <fullName evidence="4">Glycosyltransferase</fullName>
    </submittedName>
</protein>
<proteinExistence type="inferred from homology"/>
<keyword evidence="3 4" id="KW-0808">Transferase</keyword>
<dbReference type="RefSeq" id="WP_150444956.1">
    <property type="nucleotide sequence ID" value="NZ_VYQE01000002.1"/>
</dbReference>
<dbReference type="PANTHER" id="PTHR43179">
    <property type="entry name" value="RHAMNOSYLTRANSFERASE WBBL"/>
    <property type="match status" value="1"/>
</dbReference>
<comment type="similarity">
    <text evidence="1">Belongs to the glycosyltransferase 2 family.</text>
</comment>
<dbReference type="SUPFAM" id="SSF53448">
    <property type="entry name" value="Nucleotide-diphospho-sugar transferases"/>
    <property type="match status" value="1"/>
</dbReference>
<dbReference type="InterPro" id="IPR029044">
    <property type="entry name" value="Nucleotide-diphossugar_trans"/>
</dbReference>
<dbReference type="EMBL" id="VYQE01000002">
    <property type="protein sequence ID" value="KAA9009423.1"/>
    <property type="molecule type" value="Genomic_DNA"/>
</dbReference>
<comment type="caution">
    <text evidence="4">The sequence shown here is derived from an EMBL/GenBank/DDBJ whole genome shotgun (WGS) entry which is preliminary data.</text>
</comment>
<evidence type="ECO:0000256" key="1">
    <source>
        <dbReference type="ARBA" id="ARBA00006739"/>
    </source>
</evidence>
<gene>
    <name evidence="4" type="ORF">F3S47_09280</name>
</gene>
<dbReference type="Gene3D" id="3.90.550.10">
    <property type="entry name" value="Spore Coat Polysaccharide Biosynthesis Protein SpsA, Chain A"/>
    <property type="match status" value="1"/>
</dbReference>
<accession>A0A5J5GNX7</accession>
<evidence type="ECO:0000313" key="4">
    <source>
        <dbReference type="EMBL" id="KAA9009423.1"/>
    </source>
</evidence>
<dbReference type="AlphaFoldDB" id="A0A5J5GNX7"/>
<dbReference type="Proteomes" id="UP000326554">
    <property type="component" value="Unassembled WGS sequence"/>
</dbReference>
<dbReference type="GO" id="GO:0016757">
    <property type="term" value="F:glycosyltransferase activity"/>
    <property type="evidence" value="ECO:0007669"/>
    <property type="project" value="UniProtKB-KW"/>
</dbReference>
<evidence type="ECO:0000256" key="3">
    <source>
        <dbReference type="ARBA" id="ARBA00022679"/>
    </source>
</evidence>
<organism evidence="4 5">
    <name type="scientific">Histidinibacterium aquaticum</name>
    <dbReference type="NCBI Taxonomy" id="2613962"/>
    <lineage>
        <taxon>Bacteria</taxon>
        <taxon>Pseudomonadati</taxon>
        <taxon>Pseudomonadota</taxon>
        <taxon>Alphaproteobacteria</taxon>
        <taxon>Rhodobacterales</taxon>
        <taxon>Paracoccaceae</taxon>
        <taxon>Histidinibacterium</taxon>
    </lineage>
</organism>
<keyword evidence="5" id="KW-1185">Reference proteome</keyword>
<sequence>MPAVSARVAVIVVSKGRPEIIREMIPHLNVQTLLPTTFILSVTERADADFDLEDELDPRIDSQVVHAPPGICSQRNAAIDRLPPDIDYVVFYDDDFFPSRFALEGLVRSFERHPDVDGITGRLIADGIVGPGLTPEQARHMLSAWDADFALTDEMVDRTCRNTFGLYGCNMAYRAEAMRGLRFDEALPVYGWQEDVDFAAQLAGRRVEVETFTGVHLGTKSGRETKGSLLGYSQVVNPYYLWRKGTLSAGFASQLVVRNVVANHLKALRPEPWVDRRGRLKGNWAGIRDILAGRADPRRILSSPDRAR</sequence>
<evidence type="ECO:0000313" key="5">
    <source>
        <dbReference type="Proteomes" id="UP000326554"/>
    </source>
</evidence>